<reference evidence="1 2" key="1">
    <citation type="journal article" date="2019" name="ACS Chem. Biol.">
        <title>Identification and Mobilization of a Cryptic Antibiotic Biosynthesis Gene Locus from a Human-Pathogenic Nocardia Isolate.</title>
        <authorList>
            <person name="Herisse M."/>
            <person name="Ishida K."/>
            <person name="Porter J.L."/>
            <person name="Howden B."/>
            <person name="Hertweck C."/>
            <person name="Stinear T.P."/>
            <person name="Pidot S.J."/>
        </authorList>
    </citation>
    <scope>NUCLEOTIDE SEQUENCE [LARGE SCALE GENOMIC DNA]</scope>
    <source>
        <strain evidence="1 2">AUSMDU00012717</strain>
    </source>
</reference>
<sequence>MFERCHNPNEVAYVYLERGFPVQLTFGKVSILTSDRLGAVVLPPRLGAAVKEMLADEWIVPVITYQRERRDWIVLVGPNRGGALKPPALSSLAQQGIRILDQSARVWLPMTDTQIGWFWVAPPLNASAVPPRNLVLMAARRALDGSVPTSLQRC</sequence>
<accession>A0A6G9Y6J8</accession>
<dbReference type="AlphaFoldDB" id="A0A6G9Y6J8"/>
<proteinExistence type="predicted"/>
<dbReference type="EMBL" id="CP046172">
    <property type="protein sequence ID" value="QIS08819.1"/>
    <property type="molecule type" value="Genomic_DNA"/>
</dbReference>
<dbReference type="Proteomes" id="UP000503540">
    <property type="component" value="Chromosome"/>
</dbReference>
<name>A0A6G9Y6J8_9NOCA</name>
<protein>
    <submittedName>
        <fullName evidence="1">Uncharacterized protein</fullName>
    </submittedName>
</protein>
<organism evidence="1 2">
    <name type="scientific">Nocardia arthritidis</name>
    <dbReference type="NCBI Taxonomy" id="228602"/>
    <lineage>
        <taxon>Bacteria</taxon>
        <taxon>Bacillati</taxon>
        <taxon>Actinomycetota</taxon>
        <taxon>Actinomycetes</taxon>
        <taxon>Mycobacteriales</taxon>
        <taxon>Nocardiaceae</taxon>
        <taxon>Nocardia</taxon>
    </lineage>
</organism>
<keyword evidence="2" id="KW-1185">Reference proteome</keyword>
<dbReference type="RefSeq" id="WP_167472008.1">
    <property type="nucleotide sequence ID" value="NZ_CP046172.1"/>
</dbReference>
<dbReference type="KEGG" id="nah:F5544_04525"/>
<evidence type="ECO:0000313" key="1">
    <source>
        <dbReference type="EMBL" id="QIS08819.1"/>
    </source>
</evidence>
<evidence type="ECO:0000313" key="2">
    <source>
        <dbReference type="Proteomes" id="UP000503540"/>
    </source>
</evidence>
<gene>
    <name evidence="1" type="ORF">F5544_04525</name>
</gene>